<reference evidence="1 2" key="1">
    <citation type="submission" date="2018-08" db="EMBL/GenBank/DDBJ databases">
        <title>A genome reference for cultivated species of the human gut microbiota.</title>
        <authorList>
            <person name="Zou Y."/>
            <person name="Xue W."/>
            <person name="Luo G."/>
        </authorList>
    </citation>
    <scope>NUCLEOTIDE SEQUENCE [LARGE SCALE GENOMIC DNA]</scope>
    <source>
        <strain evidence="1 2">TF08-11</strain>
    </source>
</reference>
<dbReference type="Proteomes" id="UP000260721">
    <property type="component" value="Unassembled WGS sequence"/>
</dbReference>
<proteinExistence type="predicted"/>
<protein>
    <submittedName>
        <fullName evidence="1">Uncharacterized protein</fullName>
    </submittedName>
</protein>
<organism evidence="1 2">
    <name type="scientific">Faecalicoccus pleomorphus</name>
    <dbReference type="NCBI Taxonomy" id="1323"/>
    <lineage>
        <taxon>Bacteria</taxon>
        <taxon>Bacillati</taxon>
        <taxon>Bacillota</taxon>
        <taxon>Erysipelotrichia</taxon>
        <taxon>Erysipelotrichales</taxon>
        <taxon>Erysipelotrichaceae</taxon>
        <taxon>Faecalicoccus</taxon>
    </lineage>
</organism>
<accession>A0A3E3DZZ0</accession>
<dbReference type="EMBL" id="QUSK01000021">
    <property type="protein sequence ID" value="RGD74803.1"/>
    <property type="molecule type" value="Genomic_DNA"/>
</dbReference>
<gene>
    <name evidence="1" type="ORF">DXC78_09200</name>
</gene>
<dbReference type="RefSeq" id="WP_117446747.1">
    <property type="nucleotide sequence ID" value="NZ_JBFBOW010000001.1"/>
</dbReference>
<evidence type="ECO:0000313" key="1">
    <source>
        <dbReference type="EMBL" id="RGD74803.1"/>
    </source>
</evidence>
<dbReference type="AlphaFoldDB" id="A0A3E3DZZ0"/>
<name>A0A3E3DZZ0_9FIRM</name>
<evidence type="ECO:0000313" key="2">
    <source>
        <dbReference type="Proteomes" id="UP000260721"/>
    </source>
</evidence>
<sequence length="109" mass="12661">MGLRQEIVNQMSSILGAKKFIYGGYKSKPTLPYGNYARQESTNVFADNKTYQKINVYILRVVTDSKDFSLEEKVENMFDSLDIPYEVITDEDIKSEKAYCVEWMFSLCE</sequence>
<comment type="caution">
    <text evidence="1">The sequence shown here is derived from an EMBL/GenBank/DDBJ whole genome shotgun (WGS) entry which is preliminary data.</text>
</comment>